<dbReference type="InterPro" id="IPR050789">
    <property type="entry name" value="Diverse_Enzym_Activities"/>
</dbReference>
<dbReference type="GO" id="GO:0016787">
    <property type="term" value="F:hydrolase activity"/>
    <property type="evidence" value="ECO:0007669"/>
    <property type="project" value="UniProtKB-KW"/>
</dbReference>
<dbReference type="SUPFAM" id="SSF56601">
    <property type="entry name" value="beta-lactamase/transpeptidase-like"/>
    <property type="match status" value="1"/>
</dbReference>
<keyword evidence="2" id="KW-0378">Hydrolase</keyword>
<accession>A0A559K9Q5</accession>
<dbReference type="Gene3D" id="3.40.710.10">
    <property type="entry name" value="DD-peptidase/beta-lactamase superfamily"/>
    <property type="match status" value="1"/>
</dbReference>
<dbReference type="PANTHER" id="PTHR43283:SF7">
    <property type="entry name" value="BETA-LACTAMASE-RELATED DOMAIN-CONTAINING PROTEIN"/>
    <property type="match status" value="1"/>
</dbReference>
<feature type="domain" description="Beta-lactamase-related" evidence="1">
    <location>
        <begin position="56"/>
        <end position="319"/>
    </location>
</feature>
<dbReference type="InterPro" id="IPR012338">
    <property type="entry name" value="Beta-lactam/transpept-like"/>
</dbReference>
<reference evidence="2 3" key="1">
    <citation type="submission" date="2019-07" db="EMBL/GenBank/DDBJ databases">
        <authorList>
            <person name="Kim J."/>
        </authorList>
    </citation>
    <scope>NUCLEOTIDE SEQUENCE [LARGE SCALE GENOMIC DNA]</scope>
    <source>
        <strain evidence="2 3">JC52</strain>
    </source>
</reference>
<organism evidence="2 3">
    <name type="scientific">Paenibacillus cremeus</name>
    <dbReference type="NCBI Taxonomy" id="2163881"/>
    <lineage>
        <taxon>Bacteria</taxon>
        <taxon>Bacillati</taxon>
        <taxon>Bacillota</taxon>
        <taxon>Bacilli</taxon>
        <taxon>Bacillales</taxon>
        <taxon>Paenibacillaceae</taxon>
        <taxon>Paenibacillus</taxon>
    </lineage>
</organism>
<dbReference type="Proteomes" id="UP000317036">
    <property type="component" value="Unassembled WGS sequence"/>
</dbReference>
<dbReference type="InterPro" id="IPR001466">
    <property type="entry name" value="Beta-lactam-related"/>
</dbReference>
<dbReference type="OrthoDB" id="9773047at2"/>
<protein>
    <submittedName>
        <fullName evidence="2">Serine hydrolase</fullName>
    </submittedName>
</protein>
<sequence>MSKFIKPAAQVAQWARKIASPKRFEWKSSSPEAQGLDSRSLAHVFEALPNYNVRSMVVVRNGYVVAEAMNEEMSVETPQVAYSLTKSVLSALTGIAISENKLQLDQKLSHWFPELVGVLHKEDIEIRHLLSMTSGLEWNDYNNVASEQMMYSSDWTEAILAHPAAHAPGTHFNYSNGDAHLLAVVLEKAIGQRLLDYAEAHLFAPLGISQVQWAADPQNHQIGSWGMALPVHDMAKLGLLYLHNGEWQGQAIVPHQWIAETLNPKAYIRDAKGSVSLYGFMWWMKSMTKNVFNTFYAGGSFGQRIFVIPALHLVVAMTAYSSDVDMPEQILNSIINSVIG</sequence>
<evidence type="ECO:0000259" key="1">
    <source>
        <dbReference type="Pfam" id="PF00144"/>
    </source>
</evidence>
<keyword evidence="3" id="KW-1185">Reference proteome</keyword>
<dbReference type="Pfam" id="PF00144">
    <property type="entry name" value="Beta-lactamase"/>
    <property type="match status" value="1"/>
</dbReference>
<dbReference type="PANTHER" id="PTHR43283">
    <property type="entry name" value="BETA-LACTAMASE-RELATED"/>
    <property type="match status" value="1"/>
</dbReference>
<dbReference type="EMBL" id="VNJI01000019">
    <property type="protein sequence ID" value="TVY08867.1"/>
    <property type="molecule type" value="Genomic_DNA"/>
</dbReference>
<name>A0A559K9Q5_9BACL</name>
<dbReference type="AlphaFoldDB" id="A0A559K9Q5"/>
<dbReference type="RefSeq" id="WP_144848653.1">
    <property type="nucleotide sequence ID" value="NZ_VNJI01000019.1"/>
</dbReference>
<comment type="caution">
    <text evidence="2">The sequence shown here is derived from an EMBL/GenBank/DDBJ whole genome shotgun (WGS) entry which is preliminary data.</text>
</comment>
<proteinExistence type="predicted"/>
<evidence type="ECO:0000313" key="3">
    <source>
        <dbReference type="Proteomes" id="UP000317036"/>
    </source>
</evidence>
<gene>
    <name evidence="2" type="ORF">FPZ49_16470</name>
</gene>
<evidence type="ECO:0000313" key="2">
    <source>
        <dbReference type="EMBL" id="TVY08867.1"/>
    </source>
</evidence>